<dbReference type="InterPro" id="IPR036938">
    <property type="entry name" value="PAP2/HPO_sf"/>
</dbReference>
<keyword evidence="3" id="KW-1185">Reference proteome</keyword>
<evidence type="ECO:0000313" key="3">
    <source>
        <dbReference type="Proteomes" id="UP000503336"/>
    </source>
</evidence>
<dbReference type="Gene3D" id="1.20.144.10">
    <property type="entry name" value="Phosphatidic acid phosphatase type 2/haloperoxidase"/>
    <property type="match status" value="1"/>
</dbReference>
<dbReference type="SUPFAM" id="SSF48317">
    <property type="entry name" value="Acid phosphatase/Vanadium-dependent haloperoxidase"/>
    <property type="match status" value="1"/>
</dbReference>
<evidence type="ECO:0000256" key="1">
    <source>
        <dbReference type="SAM" id="MobiDB-lite"/>
    </source>
</evidence>
<dbReference type="RefSeq" id="WP_165097554.1">
    <property type="nucleotide sequence ID" value="NZ_CP049056.1"/>
</dbReference>
<name>A0A7L5BWJ4_9RHOB</name>
<feature type="compositionally biased region" description="Basic and acidic residues" evidence="1">
    <location>
        <begin position="307"/>
        <end position="325"/>
    </location>
</feature>
<reference evidence="2 3" key="1">
    <citation type="submission" date="2020-02" db="EMBL/GenBank/DDBJ databases">
        <title>complete genome sequence of Rhodobacteraceae bacterium.</title>
        <authorList>
            <person name="Park J."/>
            <person name="Kim Y.-S."/>
            <person name="Kim K.-H."/>
        </authorList>
    </citation>
    <scope>NUCLEOTIDE SEQUENCE [LARGE SCALE GENOMIC DNA]</scope>
    <source>
        <strain evidence="2 3">RR4-56</strain>
    </source>
</reference>
<gene>
    <name evidence="2" type="ORF">G5B40_08660</name>
</gene>
<dbReference type="AlphaFoldDB" id="A0A7L5BWJ4"/>
<dbReference type="KEGG" id="hdh:G5B40_08660"/>
<dbReference type="Proteomes" id="UP000503336">
    <property type="component" value="Chromosome"/>
</dbReference>
<organism evidence="2 3">
    <name type="scientific">Pikeienuella piscinae</name>
    <dbReference type="NCBI Taxonomy" id="2748098"/>
    <lineage>
        <taxon>Bacteria</taxon>
        <taxon>Pseudomonadati</taxon>
        <taxon>Pseudomonadota</taxon>
        <taxon>Alphaproteobacteria</taxon>
        <taxon>Rhodobacterales</taxon>
        <taxon>Paracoccaceae</taxon>
        <taxon>Pikeienuella</taxon>
    </lineage>
</organism>
<evidence type="ECO:0000313" key="2">
    <source>
        <dbReference type="EMBL" id="QIE55523.1"/>
    </source>
</evidence>
<dbReference type="EMBL" id="CP049056">
    <property type="protein sequence ID" value="QIE55523.1"/>
    <property type="molecule type" value="Genomic_DNA"/>
</dbReference>
<accession>A0A7L5BWJ4</accession>
<feature type="region of interest" description="Disordered" evidence="1">
    <location>
        <begin position="301"/>
        <end position="344"/>
    </location>
</feature>
<proteinExistence type="predicted"/>
<sequence length="421" mass="47913">MNPEAGFPTPDGQPRSYWATPWELRRRPWALDFAANDAGAVSFPLEFKINPYRDNGDALEWRTEDWDPALRYWDYPFDPGLTEWLKTVDATAPAIRAAREFAGCHHAWHPWCINFHCQNWIRESDLTWWPYELQTISGQQAKKPVRDTSKNDEAWTFIKTELERMRFQMEDERLIYLDEADAQADGIHDYLIHFIGADGSDHPWTIELIRTGLSIGNLVYLAYKSYFNRVRPSFLMPGLAPPFGPPEHPAFPSGHSFLGHFIALLLLEIPGIHQRLGVFDSLDGAPGRRPEWEDVLVSATLSLPPPPKEDEQPKKECSEKKKEQPVKGVAPPKGTRRTPRNGNSPLLRIAERLAVNRERIGVHYRSDTTGGRHLAAGVWDALMPVDVQGGNPNRKPIPCPTLLTTLDRAKAEWPTLWQAVP</sequence>
<protein>
    <submittedName>
        <fullName evidence="2">Phosphatidic acid phosphatase</fullName>
    </submittedName>
</protein>